<dbReference type="PROSITE" id="PS51372">
    <property type="entry name" value="PRD_2"/>
    <property type="match status" value="1"/>
</dbReference>
<organism evidence="3 4">
    <name type="scientific">Arcanobacterium buesumense</name>
    <dbReference type="NCBI Taxonomy" id="2722751"/>
    <lineage>
        <taxon>Bacteria</taxon>
        <taxon>Bacillati</taxon>
        <taxon>Actinomycetota</taxon>
        <taxon>Actinomycetes</taxon>
        <taxon>Actinomycetales</taxon>
        <taxon>Actinomycetaceae</taxon>
        <taxon>Arcanobacterium</taxon>
    </lineage>
</organism>
<reference evidence="3 4" key="1">
    <citation type="submission" date="2020-03" db="EMBL/GenBank/DDBJ databases">
        <title>Complete genome of Arcanobacterium buesumensis sp. nov. strain 2701.</title>
        <authorList>
            <person name="Borowiak M."/>
            <person name="Alssahen M."/>
            <person name="Laemmler C."/>
            <person name="Malorny B."/>
            <person name="Hassan A."/>
            <person name="Prenger-Berninghoff E."/>
            <person name="Ploetz M."/>
            <person name="Abdulmawjood A."/>
        </authorList>
    </citation>
    <scope>NUCLEOTIDE SEQUENCE [LARGE SCALE GENOMIC DNA]</scope>
    <source>
        <strain evidence="3 4">2701</strain>
    </source>
</reference>
<evidence type="ECO:0000256" key="1">
    <source>
        <dbReference type="ARBA" id="ARBA00022737"/>
    </source>
</evidence>
<dbReference type="Pfam" id="PF00874">
    <property type="entry name" value="PRD"/>
    <property type="match status" value="1"/>
</dbReference>
<keyword evidence="1" id="KW-0677">Repeat</keyword>
<proteinExistence type="predicted"/>
<dbReference type="SUPFAM" id="SSF63520">
    <property type="entry name" value="PTS-regulatory domain, PRD"/>
    <property type="match status" value="1"/>
</dbReference>
<dbReference type="PANTHER" id="PTHR30185">
    <property type="entry name" value="CRYPTIC BETA-GLUCOSIDE BGL OPERON ANTITERMINATOR"/>
    <property type="match status" value="1"/>
</dbReference>
<accession>A0A6H2EMW9</accession>
<dbReference type="KEGG" id="arca:HC352_07820"/>
<name>A0A6H2EMW9_9ACTO</name>
<evidence type="ECO:0000259" key="2">
    <source>
        <dbReference type="PROSITE" id="PS51372"/>
    </source>
</evidence>
<dbReference type="InterPro" id="IPR050661">
    <property type="entry name" value="BglG_antiterminators"/>
</dbReference>
<dbReference type="SMART" id="SM01061">
    <property type="entry name" value="CAT_RBD"/>
    <property type="match status" value="1"/>
</dbReference>
<evidence type="ECO:0000313" key="3">
    <source>
        <dbReference type="EMBL" id="QJC22419.1"/>
    </source>
</evidence>
<dbReference type="InterPro" id="IPR004341">
    <property type="entry name" value="CAT_RNA-bd_dom"/>
</dbReference>
<dbReference type="InterPro" id="IPR011608">
    <property type="entry name" value="PRD"/>
</dbReference>
<evidence type="ECO:0000313" key="4">
    <source>
        <dbReference type="Proteomes" id="UP000502298"/>
    </source>
</evidence>
<dbReference type="Proteomes" id="UP000502298">
    <property type="component" value="Chromosome"/>
</dbReference>
<dbReference type="Pfam" id="PF03123">
    <property type="entry name" value="CAT_RBD"/>
    <property type="match status" value="1"/>
</dbReference>
<sequence length="286" mass="31245">MIQSAACVLRVFNNNAVLVSVDGVKTVLAGRGIGFGKRPGDMIPAGGAWHQFIEASADRIDFLTSVNTLDPHLVSTVTEAVELANNLINDLDPSIYVVLVDHMAFAVQRHLSGLSIHNKLVDEIKVAFGVEFTAAQIMVHFVNHKLNVELPVDEVAFIALHLHAARTGVTVKQPLSEANELGVIVDLIMRELGQPKNVELTELLFTINGYVTRIHAGMWRTNTATSLIERMLAPEFAVARHVITYIAKDDVPPAAIAHESAFLAVFLHGWRQGTRPAHTQKDTTTS</sequence>
<dbReference type="PANTHER" id="PTHR30185:SF15">
    <property type="entry name" value="CRYPTIC BETA-GLUCOSIDE BGL OPERON ANTITERMINATOR"/>
    <property type="match status" value="1"/>
</dbReference>
<dbReference type="EMBL" id="CP050804">
    <property type="protein sequence ID" value="QJC22419.1"/>
    <property type="molecule type" value="Genomic_DNA"/>
</dbReference>
<dbReference type="InterPro" id="IPR036634">
    <property type="entry name" value="PRD_sf"/>
</dbReference>
<dbReference type="AlphaFoldDB" id="A0A6H2EMW9"/>
<dbReference type="Gene3D" id="1.10.1790.10">
    <property type="entry name" value="PRD domain"/>
    <property type="match status" value="1"/>
</dbReference>
<dbReference type="GO" id="GO:0006355">
    <property type="term" value="P:regulation of DNA-templated transcription"/>
    <property type="evidence" value="ECO:0007669"/>
    <property type="project" value="InterPro"/>
</dbReference>
<dbReference type="SUPFAM" id="SSF50151">
    <property type="entry name" value="SacY-like RNA-binding domain"/>
    <property type="match status" value="1"/>
</dbReference>
<dbReference type="InterPro" id="IPR036650">
    <property type="entry name" value="CAT_RNA-bd_dom_sf"/>
</dbReference>
<gene>
    <name evidence="3" type="ORF">HC352_07820</name>
</gene>
<protein>
    <submittedName>
        <fullName evidence="3">PRD domain-containing protein</fullName>
    </submittedName>
</protein>
<dbReference type="GO" id="GO:0003723">
    <property type="term" value="F:RNA binding"/>
    <property type="evidence" value="ECO:0007669"/>
    <property type="project" value="InterPro"/>
</dbReference>
<feature type="domain" description="PRD" evidence="2">
    <location>
        <begin position="68"/>
        <end position="172"/>
    </location>
</feature>
<dbReference type="Gene3D" id="2.30.24.10">
    <property type="entry name" value="CAT RNA-binding domain"/>
    <property type="match status" value="1"/>
</dbReference>
<keyword evidence="4" id="KW-1185">Reference proteome</keyword>